<dbReference type="EnsemblMetazoa" id="GMOY005950-RA">
    <property type="protein sequence ID" value="GMOY005950-PA"/>
    <property type="gene ID" value="GMOY005950"/>
</dbReference>
<evidence type="ECO:0000259" key="5">
    <source>
        <dbReference type="PROSITE" id="PS50071"/>
    </source>
</evidence>
<dbReference type="InterPro" id="IPR009057">
    <property type="entry name" value="Homeodomain-like_sf"/>
</dbReference>
<dbReference type="VEuPathDB" id="VectorBase:GMOY005950"/>
<dbReference type="Gene3D" id="1.10.10.60">
    <property type="entry name" value="Homeodomain-like"/>
    <property type="match status" value="1"/>
</dbReference>
<dbReference type="SUPFAM" id="SSF46689">
    <property type="entry name" value="Homeodomain-like"/>
    <property type="match status" value="1"/>
</dbReference>
<keyword evidence="2 3" id="KW-0539">Nucleus</keyword>
<keyword evidence="2 3" id="KW-0238">DNA-binding</keyword>
<feature type="domain" description="Homeobox" evidence="5">
    <location>
        <begin position="226"/>
        <end position="351"/>
    </location>
</feature>
<evidence type="ECO:0000256" key="3">
    <source>
        <dbReference type="RuleBase" id="RU000682"/>
    </source>
</evidence>
<proteinExistence type="predicted"/>
<sequence length="402" mass="46398">MEELSKFVNKSFEQSIKGNRVQDLFNAMTQSELSNKLITDRNSTTGSFDNSDKDNDSDSVDIDITNVSGIDDSKPSVGDGAELIVNELKPLSLVKHNLIRGDSVILSDNVKATANRSGICLTSNNISKAKNWLISDSTKENNFHHLNIITNDEISSINRCNRFTIVIISELTDSNSSSAFNDRTNCCGSPSSTDSKHISSRCNDLNARDFATNCDTSNSTSVALNNKQRRSRTNFTLEQLNELERLFEETHYPDAFMREELSQRLGLSEARVQEREENRREGNCRKKTREERRRKKWEMKEKTKEKSEQRGREQNRIEQNRAEQKRSEGKRTEEKTRKVWFQNRRAKCRKHENQIHKGKNDQKLHNCTLLNVTRTKDTHYARRRCSTLQNSSRNLAVEIEDW</sequence>
<organism evidence="6 7">
    <name type="scientific">Glossina morsitans morsitans</name>
    <name type="common">Savannah tsetse fly</name>
    <dbReference type="NCBI Taxonomy" id="37546"/>
    <lineage>
        <taxon>Eukaryota</taxon>
        <taxon>Metazoa</taxon>
        <taxon>Ecdysozoa</taxon>
        <taxon>Arthropoda</taxon>
        <taxon>Hexapoda</taxon>
        <taxon>Insecta</taxon>
        <taxon>Pterygota</taxon>
        <taxon>Neoptera</taxon>
        <taxon>Endopterygota</taxon>
        <taxon>Diptera</taxon>
        <taxon>Brachycera</taxon>
        <taxon>Muscomorpha</taxon>
        <taxon>Hippoboscoidea</taxon>
        <taxon>Glossinidae</taxon>
        <taxon>Glossina</taxon>
    </lineage>
</organism>
<dbReference type="GO" id="GO:1990837">
    <property type="term" value="F:sequence-specific double-stranded DNA binding"/>
    <property type="evidence" value="ECO:0007669"/>
    <property type="project" value="TreeGrafter"/>
</dbReference>
<feature type="compositionally biased region" description="Basic and acidic residues" evidence="4">
    <location>
        <begin position="298"/>
        <end position="337"/>
    </location>
</feature>
<dbReference type="PROSITE" id="PS50071">
    <property type="entry name" value="HOMEOBOX_2"/>
    <property type="match status" value="1"/>
</dbReference>
<protein>
    <recommendedName>
        <fullName evidence="5">Homeobox domain-containing protein</fullName>
    </recommendedName>
</protein>
<feature type="region of interest" description="Disordered" evidence="4">
    <location>
        <begin position="271"/>
        <end position="337"/>
    </location>
</feature>
<dbReference type="GO" id="GO:0005634">
    <property type="term" value="C:nucleus"/>
    <property type="evidence" value="ECO:0007669"/>
    <property type="project" value="UniProtKB-SubCell"/>
</dbReference>
<feature type="compositionally biased region" description="Polar residues" evidence="4">
    <location>
        <begin position="36"/>
        <end position="48"/>
    </location>
</feature>
<evidence type="ECO:0000256" key="4">
    <source>
        <dbReference type="SAM" id="MobiDB-lite"/>
    </source>
</evidence>
<dbReference type="EMBL" id="CCAG010023387">
    <property type="status" value="NOT_ANNOTATED_CDS"/>
    <property type="molecule type" value="Genomic_DNA"/>
</dbReference>
<evidence type="ECO:0000256" key="2">
    <source>
        <dbReference type="PROSITE-ProRule" id="PRU00108"/>
    </source>
</evidence>
<evidence type="ECO:0000313" key="6">
    <source>
        <dbReference type="EnsemblMetazoa" id="GMOY005950-PA"/>
    </source>
</evidence>
<feature type="DNA-binding region" description="Homeobox" evidence="2">
    <location>
        <begin position="228"/>
        <end position="352"/>
    </location>
</feature>
<dbReference type="InterPro" id="IPR001356">
    <property type="entry name" value="HD"/>
</dbReference>
<feature type="region of interest" description="Disordered" evidence="4">
    <location>
        <begin position="36"/>
        <end position="60"/>
    </location>
</feature>
<name>A0A1B0FPW3_GLOMM</name>
<keyword evidence="2 3" id="KW-0371">Homeobox</keyword>
<evidence type="ECO:0000256" key="1">
    <source>
        <dbReference type="ARBA" id="ARBA00004123"/>
    </source>
</evidence>
<evidence type="ECO:0000313" key="7">
    <source>
        <dbReference type="Proteomes" id="UP000092444"/>
    </source>
</evidence>
<dbReference type="GO" id="GO:0000981">
    <property type="term" value="F:DNA-binding transcription factor activity, RNA polymerase II-specific"/>
    <property type="evidence" value="ECO:0007669"/>
    <property type="project" value="TreeGrafter"/>
</dbReference>
<dbReference type="InterPro" id="IPR052631">
    <property type="entry name" value="Paired_homeobox_Bicoid"/>
</dbReference>
<accession>A0A1B0FPW3</accession>
<dbReference type="PhylomeDB" id="A0A1B0FPW3"/>
<dbReference type="Pfam" id="PF00046">
    <property type="entry name" value="Homeodomain"/>
    <property type="match status" value="1"/>
</dbReference>
<dbReference type="PANTHER" id="PTHR46255">
    <property type="entry name" value="SHORT STATURE HOMEOBOX"/>
    <property type="match status" value="1"/>
</dbReference>
<reference evidence="6" key="1">
    <citation type="submission" date="2020-05" db="UniProtKB">
        <authorList>
            <consortium name="EnsemblMetazoa"/>
        </authorList>
    </citation>
    <scope>IDENTIFICATION</scope>
    <source>
        <strain evidence="6">Yale</strain>
    </source>
</reference>
<feature type="compositionally biased region" description="Basic and acidic residues" evidence="4">
    <location>
        <begin position="271"/>
        <end position="291"/>
    </location>
</feature>
<dbReference type="PANTHER" id="PTHR46255:SF3">
    <property type="entry name" value="HOMEOBOX DOMAIN-CONTAINING PROTEIN"/>
    <property type="match status" value="1"/>
</dbReference>
<dbReference type="STRING" id="37546.A0A1B0FPW3"/>
<comment type="subcellular location">
    <subcellularLocation>
        <location evidence="1 2 3">Nucleus</location>
    </subcellularLocation>
</comment>
<dbReference type="AlphaFoldDB" id="A0A1B0FPW3"/>
<dbReference type="Proteomes" id="UP000092444">
    <property type="component" value="Unassembled WGS sequence"/>
</dbReference>
<keyword evidence="7" id="KW-1185">Reference proteome</keyword>
<dbReference type="SMART" id="SM00389">
    <property type="entry name" value="HOX"/>
    <property type="match status" value="1"/>
</dbReference>
<dbReference type="CDD" id="cd00086">
    <property type="entry name" value="homeodomain"/>
    <property type="match status" value="1"/>
</dbReference>